<evidence type="ECO:0000313" key="6">
    <source>
        <dbReference type="EMBL" id="SHH60920.1"/>
    </source>
</evidence>
<dbReference type="RefSeq" id="WP_073338023.1">
    <property type="nucleotide sequence ID" value="NZ_FQXM01000007.1"/>
</dbReference>
<evidence type="ECO:0000313" key="7">
    <source>
        <dbReference type="Proteomes" id="UP000184447"/>
    </source>
</evidence>
<evidence type="ECO:0000256" key="2">
    <source>
        <dbReference type="ARBA" id="ARBA00022723"/>
    </source>
</evidence>
<dbReference type="PANTHER" id="PTHR43462:SF1">
    <property type="entry name" value="ALANYL-TRNA EDITING PROTEIN AARSD1"/>
    <property type="match status" value="1"/>
</dbReference>
<accession>A0A1M5UDA1</accession>
<dbReference type="PANTHER" id="PTHR43462">
    <property type="entry name" value="ALANYL-TRNA EDITING PROTEIN"/>
    <property type="match status" value="1"/>
</dbReference>
<dbReference type="Pfam" id="PF07973">
    <property type="entry name" value="tRNA_SAD"/>
    <property type="match status" value="1"/>
</dbReference>
<keyword evidence="6" id="KW-0030">Aminoacyl-tRNA synthetase</keyword>
<dbReference type="OrthoDB" id="9812949at2"/>
<organism evidence="6 7">
    <name type="scientific">Clostridium grantii DSM 8605</name>
    <dbReference type="NCBI Taxonomy" id="1121316"/>
    <lineage>
        <taxon>Bacteria</taxon>
        <taxon>Bacillati</taxon>
        <taxon>Bacillota</taxon>
        <taxon>Clostridia</taxon>
        <taxon>Eubacteriales</taxon>
        <taxon>Clostridiaceae</taxon>
        <taxon>Clostridium</taxon>
    </lineage>
</organism>
<dbReference type="SUPFAM" id="SSF55186">
    <property type="entry name" value="ThrRS/AlaRS common domain"/>
    <property type="match status" value="1"/>
</dbReference>
<dbReference type="SMART" id="SM00863">
    <property type="entry name" value="tRNA_SAD"/>
    <property type="match status" value="1"/>
</dbReference>
<dbReference type="GO" id="GO:0005524">
    <property type="term" value="F:ATP binding"/>
    <property type="evidence" value="ECO:0007669"/>
    <property type="project" value="InterPro"/>
</dbReference>
<name>A0A1M5UDA1_9CLOT</name>
<protein>
    <submittedName>
        <fullName evidence="6">Alanyl-tRNA synthetase</fullName>
    </submittedName>
</protein>
<dbReference type="SUPFAM" id="SSF50447">
    <property type="entry name" value="Translation proteins"/>
    <property type="match status" value="1"/>
</dbReference>
<dbReference type="Proteomes" id="UP000184447">
    <property type="component" value="Unassembled WGS sequence"/>
</dbReference>
<dbReference type="InterPro" id="IPR012947">
    <property type="entry name" value="tRNA_SAD"/>
</dbReference>
<keyword evidence="4" id="KW-0175">Coiled coil</keyword>
<dbReference type="InterPro" id="IPR009000">
    <property type="entry name" value="Transl_B-barrel_sf"/>
</dbReference>
<sequence length="396" mass="45198">MTIRLFDENPYLINCTSNIINMEKNNDDILITLDKTIFFPESGGQLSDKGWINDAKVLQVFEKDNIIYHKVDKDIPISTVECKLDWVVRLDRMQQHCGEHILSGVFLSLYNSRNHGFHMGEDYVTIDMDLKTISNEMIEKVEDAANKIIFNNNPIHFDIVDKSKADSLPLRKELKVDSNIRIVTIENVDCVACCGTHPNGTAEVGLIKIIKAEKYKSMTRVYFNCGLRALRDYQNKSKIVNDLCTIYSTDENSIKSKALSQSEKIKELSQELKKIKNLLLKDEATEILKNISYNSSIKNDLEEFPITKVFLQDKSFEDIQSLASFIMEDKKTVVFIASEKDKKILLAHDGTFNLHCGKIYKNTIKEYNGRGGGGDKIAQGSFESVDDLKNFFENIF</sequence>
<dbReference type="AlphaFoldDB" id="A0A1M5UDA1"/>
<evidence type="ECO:0000259" key="5">
    <source>
        <dbReference type="SMART" id="SM00863"/>
    </source>
</evidence>
<dbReference type="InterPro" id="IPR018163">
    <property type="entry name" value="Thr/Ala-tRNA-synth_IIc_edit"/>
</dbReference>
<dbReference type="EMBL" id="FQXM01000007">
    <property type="protein sequence ID" value="SHH60920.1"/>
    <property type="molecule type" value="Genomic_DNA"/>
</dbReference>
<evidence type="ECO:0000256" key="1">
    <source>
        <dbReference type="ARBA" id="ARBA00001947"/>
    </source>
</evidence>
<evidence type="ECO:0000256" key="4">
    <source>
        <dbReference type="SAM" id="Coils"/>
    </source>
</evidence>
<dbReference type="Gene3D" id="2.40.30.130">
    <property type="match status" value="1"/>
</dbReference>
<dbReference type="InterPro" id="IPR051335">
    <property type="entry name" value="Alanyl-tRNA_Editing_Enzymes"/>
</dbReference>
<comment type="cofactor">
    <cofactor evidence="1">
        <name>Zn(2+)</name>
        <dbReference type="ChEBI" id="CHEBI:29105"/>
    </cofactor>
</comment>
<keyword evidence="2" id="KW-0479">Metal-binding</keyword>
<dbReference type="Gene3D" id="3.10.310.40">
    <property type="match status" value="1"/>
</dbReference>
<keyword evidence="7" id="KW-1185">Reference proteome</keyword>
<dbReference type="GO" id="GO:0002161">
    <property type="term" value="F:aminoacyl-tRNA deacylase activity"/>
    <property type="evidence" value="ECO:0007669"/>
    <property type="project" value="UniProtKB-ARBA"/>
</dbReference>
<dbReference type="GO" id="GO:0046872">
    <property type="term" value="F:metal ion binding"/>
    <property type="evidence" value="ECO:0007669"/>
    <property type="project" value="UniProtKB-KW"/>
</dbReference>
<keyword evidence="6" id="KW-0436">Ligase</keyword>
<dbReference type="Gene3D" id="3.30.980.10">
    <property type="entry name" value="Threonyl-trna Synthetase, Chain A, domain 2"/>
    <property type="match status" value="1"/>
</dbReference>
<evidence type="ECO:0000256" key="3">
    <source>
        <dbReference type="ARBA" id="ARBA00022833"/>
    </source>
</evidence>
<dbReference type="GO" id="GO:0043039">
    <property type="term" value="P:tRNA aminoacylation"/>
    <property type="evidence" value="ECO:0007669"/>
    <property type="project" value="InterPro"/>
</dbReference>
<feature type="domain" description="Threonyl/alanyl tRNA synthetase SAD" evidence="5">
    <location>
        <begin position="180"/>
        <end position="222"/>
    </location>
</feature>
<gene>
    <name evidence="6" type="ORF">SAMN02745207_01721</name>
</gene>
<feature type="coiled-coil region" evidence="4">
    <location>
        <begin position="258"/>
        <end position="285"/>
    </location>
</feature>
<proteinExistence type="predicted"/>
<keyword evidence="3" id="KW-0862">Zinc</keyword>
<reference evidence="6 7" key="1">
    <citation type="submission" date="2016-11" db="EMBL/GenBank/DDBJ databases">
        <authorList>
            <person name="Jaros S."/>
            <person name="Januszkiewicz K."/>
            <person name="Wedrychowicz H."/>
        </authorList>
    </citation>
    <scope>NUCLEOTIDE SEQUENCE [LARGE SCALE GENOMIC DNA]</scope>
    <source>
        <strain evidence="6 7">DSM 8605</strain>
    </source>
</reference>
<dbReference type="GO" id="GO:0004812">
    <property type="term" value="F:aminoacyl-tRNA ligase activity"/>
    <property type="evidence" value="ECO:0007669"/>
    <property type="project" value="UniProtKB-KW"/>
</dbReference>
<dbReference type="STRING" id="1121316.SAMN02745207_01721"/>